<evidence type="ECO:0000313" key="3">
    <source>
        <dbReference type="Proteomes" id="UP000177564"/>
    </source>
</evidence>
<comment type="caution">
    <text evidence="2">The sequence shown here is derived from an EMBL/GenBank/DDBJ whole genome shotgun (WGS) entry which is preliminary data.</text>
</comment>
<protein>
    <submittedName>
        <fullName evidence="2">Uncharacterized protein</fullName>
    </submittedName>
</protein>
<keyword evidence="1" id="KW-0732">Signal</keyword>
<evidence type="ECO:0000256" key="1">
    <source>
        <dbReference type="SAM" id="SignalP"/>
    </source>
</evidence>
<accession>A0A1F4XPB5</accession>
<proteinExistence type="predicted"/>
<dbReference type="Proteomes" id="UP000177564">
    <property type="component" value="Unassembled WGS sequence"/>
</dbReference>
<dbReference type="AlphaFoldDB" id="A0A1F4XPB5"/>
<feature type="chain" id="PRO_5009515404" evidence="1">
    <location>
        <begin position="25"/>
        <end position="377"/>
    </location>
</feature>
<dbReference type="EMBL" id="MEWU01000020">
    <property type="protein sequence ID" value="OGC83434.1"/>
    <property type="molecule type" value="Genomic_DNA"/>
</dbReference>
<name>A0A1F4XPB5_9BACT</name>
<sequence length="377" mass="41103">MGKKYNGLIGVAAGAFLFAGVAFAQENTVTFPIAELGGCTSKAECKTYCDQDENRDACVTFAEERKLMQKDDVAAARSFIKKVQSGEGPGSCATKSECQSYCAQAEHRKECVAFALENGLRPPPAAEQRRQNENQNQSKIAQILHGTAGPGGCTTQQECKTYCGVQEHREECIKFAKDNGLMSANEADHARLLVGKPGPGGCRGEECKIYCSKEENREECSAFALKNGFITKEKAEREEKLRTLEGPGGCLGVGACHEYCANPEHRDECRAFAQKNNLGGVGTTTNMRPLQPLHPNLPERPLQLRPNVGSTTRPMPLPSTVHPDKPENAGFQPQIPQNVRPGQKPFFQMKEREDLNPATTSNLGASVISALHLFLKF</sequence>
<gene>
    <name evidence="2" type="ORF">A3D68_02515</name>
</gene>
<organism evidence="2 3">
    <name type="scientific">Candidatus Adlerbacteria bacterium RIFCSPHIGHO2_02_FULL_52_17</name>
    <dbReference type="NCBI Taxonomy" id="1797240"/>
    <lineage>
        <taxon>Bacteria</taxon>
        <taxon>Candidatus Adleribacteriota</taxon>
    </lineage>
</organism>
<evidence type="ECO:0000313" key="2">
    <source>
        <dbReference type="EMBL" id="OGC83434.1"/>
    </source>
</evidence>
<reference evidence="2 3" key="1">
    <citation type="journal article" date="2016" name="Nat. Commun.">
        <title>Thousands of microbial genomes shed light on interconnected biogeochemical processes in an aquifer system.</title>
        <authorList>
            <person name="Anantharaman K."/>
            <person name="Brown C.T."/>
            <person name="Hug L.A."/>
            <person name="Sharon I."/>
            <person name="Castelle C.J."/>
            <person name="Probst A.J."/>
            <person name="Thomas B.C."/>
            <person name="Singh A."/>
            <person name="Wilkins M.J."/>
            <person name="Karaoz U."/>
            <person name="Brodie E.L."/>
            <person name="Williams K.H."/>
            <person name="Hubbard S.S."/>
            <person name="Banfield J.F."/>
        </authorList>
    </citation>
    <scope>NUCLEOTIDE SEQUENCE [LARGE SCALE GENOMIC DNA]</scope>
</reference>
<feature type="signal peptide" evidence="1">
    <location>
        <begin position="1"/>
        <end position="24"/>
    </location>
</feature>